<feature type="transmembrane region" description="Helical" evidence="6">
    <location>
        <begin position="465"/>
        <end position="486"/>
    </location>
</feature>
<dbReference type="VEuPathDB" id="TriTrypDB:BCY84_01166"/>
<evidence type="ECO:0000256" key="5">
    <source>
        <dbReference type="ARBA" id="ARBA00023136"/>
    </source>
</evidence>
<dbReference type="VEuPathDB" id="TriTrypDB:TcG_00974"/>
<evidence type="ECO:0000313" key="8">
    <source>
        <dbReference type="EMBL" id="PWU96741.1"/>
    </source>
</evidence>
<feature type="transmembrane region" description="Helical" evidence="6">
    <location>
        <begin position="292"/>
        <end position="317"/>
    </location>
</feature>
<feature type="transmembrane region" description="Helical" evidence="6">
    <location>
        <begin position="389"/>
        <end position="408"/>
    </location>
</feature>
<keyword evidence="2" id="KW-0813">Transport</keyword>
<dbReference type="GO" id="GO:0016020">
    <property type="term" value="C:membrane"/>
    <property type="evidence" value="ECO:0007669"/>
    <property type="project" value="UniProtKB-SubCell"/>
</dbReference>
<dbReference type="VEuPathDB" id="TriTrypDB:TcCLB.506833.70"/>
<dbReference type="Gene3D" id="1.20.1740.10">
    <property type="entry name" value="Amino acid/polyamine transporter I"/>
    <property type="match status" value="1"/>
</dbReference>
<feature type="transmembrane region" description="Helical" evidence="6">
    <location>
        <begin position="414"/>
        <end position="431"/>
    </location>
</feature>
<dbReference type="InterPro" id="IPR007110">
    <property type="entry name" value="Ig-like_dom"/>
</dbReference>
<dbReference type="VEuPathDB" id="TriTrypDB:C3747_104g107"/>
<dbReference type="GO" id="GO:0015171">
    <property type="term" value="F:amino acid transmembrane transporter activity"/>
    <property type="evidence" value="ECO:0007669"/>
    <property type="project" value="TreeGrafter"/>
</dbReference>
<dbReference type="EMBL" id="PRFA01000018">
    <property type="protein sequence ID" value="PWU96741.1"/>
    <property type="molecule type" value="Genomic_DNA"/>
</dbReference>
<dbReference type="VEuPathDB" id="TriTrypDB:ECC02_000335"/>
<evidence type="ECO:0000313" key="9">
    <source>
        <dbReference type="Proteomes" id="UP000246121"/>
    </source>
</evidence>
<dbReference type="VEuPathDB" id="TriTrypDB:TcYC6_0098680"/>
<keyword evidence="4 6" id="KW-1133">Transmembrane helix</keyword>
<protein>
    <submittedName>
        <fullName evidence="8">Putative cationic amino acid transporter</fullName>
    </submittedName>
</protein>
<dbReference type="VEuPathDB" id="TriTrypDB:TCDM_02093"/>
<evidence type="ECO:0000256" key="4">
    <source>
        <dbReference type="ARBA" id="ARBA00022989"/>
    </source>
</evidence>
<dbReference type="PIRSF" id="PIRSF006060">
    <property type="entry name" value="AA_transporter"/>
    <property type="match status" value="1"/>
</dbReference>
<feature type="transmembrane region" description="Helical" evidence="6">
    <location>
        <begin position="76"/>
        <end position="96"/>
    </location>
</feature>
<sequence length="566" mass="61812">MDVTSKTESRLGTFFFRKLLRRRCIYATVASLESSPFRRTLGLRSLVSLGVGAVVGAGIFVITGQAAALYAGPSLAISFLLCVFPCLFTALCYGELAAMIPAAGSAYTHTAVALGEFTSWIVAVGLTLECLVSGSAVSVSWSSSVQSFLREFSIVFPPEFGGSPIGVSGNGFFLTGNLFNFPAVMLTLFCSVVLCLGVSETATVNNVFVIVKFMVLGSFFAYGVYFAVTHWADFKFNLTPFMPPNNGELGKYGVSGILRGAGVVFFANVGFDTIFASAQECRNPQRDLPRGVIYTLLICSALYFLVTFALTGMVKYTSLNVDAPVIMALREVGAPPFLRILVDIGTISGLSSVCFACHFAMPRLVMALAKDGLLPPVLSCVHPRLKTPVNATISCGVAGALIGGLFPLEMLGEIISLGTLVAFTIVCVSMWKIRIDFPDFPRPFVAPFFPFVPLLGVTFNSLQMFFLPLVAWRNYIVVVVISLFWYSSTESVTANCTHWTPLLGAVLFTPRAALHRIHLKRRDEWKRLARLNFPWRWRGEDEPPLCRYKFLETYLEGETGGKCNKM</sequence>
<reference evidence="8 9" key="1">
    <citation type="journal article" date="2018" name="Microb. Genom.">
        <title>Expanding an expanded genome: long-read sequencing of Trypanosoma cruzi.</title>
        <authorList>
            <person name="Berna L."/>
            <person name="Rodriguez M."/>
            <person name="Chiribao M.L."/>
            <person name="Parodi-Talice A."/>
            <person name="Pita S."/>
            <person name="Rijo G."/>
            <person name="Alvarez-Valin F."/>
            <person name="Robello C."/>
        </authorList>
    </citation>
    <scope>NUCLEOTIDE SEQUENCE [LARGE SCALE GENOMIC DNA]</scope>
    <source>
        <strain evidence="8 9">Dm28c</strain>
    </source>
</reference>
<feature type="transmembrane region" description="Helical" evidence="6">
    <location>
        <begin position="117"/>
        <end position="141"/>
    </location>
</feature>
<keyword evidence="5 6" id="KW-0472">Membrane</keyword>
<dbReference type="AlphaFoldDB" id="A0A2V2VK89"/>
<proteinExistence type="predicted"/>
<dbReference type="VEuPathDB" id="TriTrypDB:TCSYLVIO_003362"/>
<feature type="transmembrane region" description="Helical" evidence="6">
    <location>
        <begin position="210"/>
        <end position="232"/>
    </location>
</feature>
<accession>A0A2V2VK89</accession>
<feature type="domain" description="Ig-like" evidence="7">
    <location>
        <begin position="101"/>
        <end position="141"/>
    </location>
</feature>
<evidence type="ECO:0000256" key="1">
    <source>
        <dbReference type="ARBA" id="ARBA00004141"/>
    </source>
</evidence>
<organism evidence="8 9">
    <name type="scientific">Trypanosoma cruzi</name>
    <dbReference type="NCBI Taxonomy" id="5693"/>
    <lineage>
        <taxon>Eukaryota</taxon>
        <taxon>Discoba</taxon>
        <taxon>Euglenozoa</taxon>
        <taxon>Kinetoplastea</taxon>
        <taxon>Metakinetoplastina</taxon>
        <taxon>Trypanosomatida</taxon>
        <taxon>Trypanosomatidae</taxon>
        <taxon>Trypanosoma</taxon>
        <taxon>Schizotrypanum</taxon>
    </lineage>
</organism>
<feature type="transmembrane region" description="Helical" evidence="6">
    <location>
        <begin position="443"/>
        <end position="459"/>
    </location>
</feature>
<feature type="transmembrane region" description="Helical" evidence="6">
    <location>
        <begin position="46"/>
        <end position="70"/>
    </location>
</feature>
<comment type="subcellular location">
    <subcellularLocation>
        <location evidence="1">Membrane</location>
        <topology evidence="1">Multi-pass membrane protein</topology>
    </subcellularLocation>
</comment>
<dbReference type="Proteomes" id="UP000246121">
    <property type="component" value="Unassembled WGS sequence"/>
</dbReference>
<dbReference type="VEuPathDB" id="TriTrypDB:TcCL_NonESM08024"/>
<gene>
    <name evidence="8" type="ORF">C4B63_18g139</name>
</gene>
<evidence type="ECO:0000259" key="7">
    <source>
        <dbReference type="PROSITE" id="PS50835"/>
    </source>
</evidence>
<dbReference type="VEuPathDB" id="TriTrypDB:TcBrA4_0027550"/>
<dbReference type="PANTHER" id="PTHR43243">
    <property type="entry name" value="INNER MEMBRANE TRANSPORTER YGJI-RELATED"/>
    <property type="match status" value="1"/>
</dbReference>
<evidence type="ECO:0000256" key="6">
    <source>
        <dbReference type="SAM" id="Phobius"/>
    </source>
</evidence>
<comment type="caution">
    <text evidence="8">The sequence shown here is derived from an EMBL/GenBank/DDBJ whole genome shotgun (WGS) entry which is preliminary data.</text>
</comment>
<dbReference type="VEuPathDB" id="TriTrypDB:Tc_MARK_2081"/>
<feature type="transmembrane region" description="Helical" evidence="6">
    <location>
        <begin position="337"/>
        <end position="361"/>
    </location>
</feature>
<dbReference type="VEuPathDB" id="TriTrypDB:TcCLB.511729.70"/>
<dbReference type="PANTHER" id="PTHR43243:SF4">
    <property type="entry name" value="CATIONIC AMINO ACID TRANSPORTER 4"/>
    <property type="match status" value="1"/>
</dbReference>
<dbReference type="Pfam" id="PF13520">
    <property type="entry name" value="AA_permease_2"/>
    <property type="match status" value="1"/>
</dbReference>
<feature type="transmembrane region" description="Helical" evidence="6">
    <location>
        <begin position="252"/>
        <end position="271"/>
    </location>
</feature>
<evidence type="ECO:0000256" key="2">
    <source>
        <dbReference type="ARBA" id="ARBA00022448"/>
    </source>
</evidence>
<evidence type="ECO:0000256" key="3">
    <source>
        <dbReference type="ARBA" id="ARBA00022692"/>
    </source>
</evidence>
<keyword evidence="3 6" id="KW-0812">Transmembrane</keyword>
<dbReference type="VEuPathDB" id="TriTrypDB:C4B63_18g139"/>
<name>A0A2V2VK89_TRYCR</name>
<dbReference type="PROSITE" id="PS50835">
    <property type="entry name" value="IG_LIKE"/>
    <property type="match status" value="1"/>
</dbReference>
<dbReference type="InterPro" id="IPR002293">
    <property type="entry name" value="AA/rel_permease1"/>
</dbReference>
<feature type="transmembrane region" description="Helical" evidence="6">
    <location>
        <begin position="178"/>
        <end position="198"/>
    </location>
</feature>